<reference evidence="1" key="1">
    <citation type="submission" date="2021-06" db="EMBL/GenBank/DDBJ databases">
        <authorList>
            <person name="Hodson N. C."/>
            <person name="Mongue J. A."/>
            <person name="Jaron S. K."/>
        </authorList>
    </citation>
    <scope>NUCLEOTIDE SEQUENCE</scope>
</reference>
<dbReference type="Proteomes" id="UP000708208">
    <property type="component" value="Unassembled WGS sequence"/>
</dbReference>
<gene>
    <name evidence="1" type="ORF">AFUS01_LOCUS10962</name>
</gene>
<proteinExistence type="predicted"/>
<comment type="caution">
    <text evidence="1">The sequence shown here is derived from an EMBL/GenBank/DDBJ whole genome shotgun (WGS) entry which is preliminary data.</text>
</comment>
<dbReference type="EMBL" id="CAJVCH010082691">
    <property type="protein sequence ID" value="CAG7721770.1"/>
    <property type="molecule type" value="Genomic_DNA"/>
</dbReference>
<evidence type="ECO:0000313" key="2">
    <source>
        <dbReference type="Proteomes" id="UP000708208"/>
    </source>
</evidence>
<accession>A0A8J2P180</accession>
<evidence type="ECO:0000313" key="1">
    <source>
        <dbReference type="EMBL" id="CAG7721770.1"/>
    </source>
</evidence>
<keyword evidence="2" id="KW-1185">Reference proteome</keyword>
<name>A0A8J2P180_9HEXA</name>
<dbReference type="AlphaFoldDB" id="A0A8J2P180"/>
<sequence length="121" mass="13545">MGKIIISVFQSICIPGGYSQFQVDVGQVGTSEFETKKRTDIASIRADYFNAERDKQSLDILQLNQEWKSSAHFRCIVQISGILLLPFQNKIHDVHRGDVQRSNGRSVALVSCVHGTANEDH</sequence>
<organism evidence="1 2">
    <name type="scientific">Allacma fusca</name>
    <dbReference type="NCBI Taxonomy" id="39272"/>
    <lineage>
        <taxon>Eukaryota</taxon>
        <taxon>Metazoa</taxon>
        <taxon>Ecdysozoa</taxon>
        <taxon>Arthropoda</taxon>
        <taxon>Hexapoda</taxon>
        <taxon>Collembola</taxon>
        <taxon>Symphypleona</taxon>
        <taxon>Sminthuridae</taxon>
        <taxon>Allacma</taxon>
    </lineage>
</organism>
<protein>
    <submittedName>
        <fullName evidence="1">Uncharacterized protein</fullName>
    </submittedName>
</protein>